<feature type="region of interest" description="Disordered" evidence="15">
    <location>
        <begin position="336"/>
        <end position="355"/>
    </location>
</feature>
<comment type="catalytic activity">
    <reaction evidence="13">
        <text>N(6),N(6)-dimethyl-L-lysyl(4)-[histone H3] + S-adenosyl-L-methionine = N(6),N(6),N(6)-trimethyl-L-lysyl(4)-[histone H3] + S-adenosyl-L-homocysteine + H(+)</text>
        <dbReference type="Rhea" id="RHEA:60272"/>
        <dbReference type="Rhea" id="RHEA-COMP:15537"/>
        <dbReference type="Rhea" id="RHEA-COMP:15540"/>
        <dbReference type="ChEBI" id="CHEBI:15378"/>
        <dbReference type="ChEBI" id="CHEBI:57856"/>
        <dbReference type="ChEBI" id="CHEBI:59789"/>
        <dbReference type="ChEBI" id="CHEBI:61961"/>
        <dbReference type="ChEBI" id="CHEBI:61976"/>
    </reaction>
</comment>
<evidence type="ECO:0000256" key="12">
    <source>
        <dbReference type="ARBA" id="ARBA00047583"/>
    </source>
</evidence>
<feature type="compositionally biased region" description="Polar residues" evidence="15">
    <location>
        <begin position="710"/>
        <end position="719"/>
    </location>
</feature>
<evidence type="ECO:0000256" key="4">
    <source>
        <dbReference type="ARBA" id="ARBA00015839"/>
    </source>
</evidence>
<dbReference type="Gene3D" id="2.170.270.10">
    <property type="entry name" value="SET domain"/>
    <property type="match status" value="1"/>
</dbReference>
<dbReference type="Pfam" id="PF21569">
    <property type="entry name" value="SET1_RBD"/>
    <property type="match status" value="1"/>
</dbReference>
<dbReference type="InterPro" id="IPR044570">
    <property type="entry name" value="Set1-like"/>
</dbReference>
<reference evidence="18" key="1">
    <citation type="submission" date="2020-10" db="EMBL/GenBank/DDBJ databases">
        <authorList>
            <person name="Roach M.J.R."/>
        </authorList>
    </citation>
    <scope>NUCLEOTIDE SEQUENCE</scope>
    <source>
        <strain evidence="18">CBS 1945</strain>
    </source>
</reference>
<accession>A0A875RWD2</accession>
<evidence type="ECO:0000256" key="10">
    <source>
        <dbReference type="ARBA" id="ARBA00023242"/>
    </source>
</evidence>
<evidence type="ECO:0000313" key="18">
    <source>
        <dbReference type="EMBL" id="QPG76237.1"/>
    </source>
</evidence>
<dbReference type="PANTHER" id="PTHR45814">
    <property type="entry name" value="HISTONE-LYSINE N-METHYLTRANSFERASE SETD1"/>
    <property type="match status" value="1"/>
</dbReference>
<dbReference type="InterPro" id="IPR012677">
    <property type="entry name" value="Nucleotide-bd_a/b_plait_sf"/>
</dbReference>
<dbReference type="InterPro" id="IPR024636">
    <property type="entry name" value="SET_assoc"/>
</dbReference>
<dbReference type="SUPFAM" id="SSF82199">
    <property type="entry name" value="SET domain"/>
    <property type="match status" value="1"/>
</dbReference>
<name>A0A875RWD2_EENNA</name>
<comment type="subunit">
    <text evidence="14">Component of the COMPASS (Set1C) complex.</text>
</comment>
<dbReference type="PROSITE" id="PS50280">
    <property type="entry name" value="SET"/>
    <property type="match status" value="1"/>
</dbReference>
<comment type="catalytic activity">
    <reaction evidence="11 14">
        <text>L-lysyl(4)-[histone H3] + 3 S-adenosyl-L-methionine = N(6),N(6),N(6)-trimethyl-L-lysyl(4)-[histone H3] + 3 S-adenosyl-L-homocysteine + 3 H(+)</text>
        <dbReference type="Rhea" id="RHEA:60260"/>
        <dbReference type="Rhea" id="RHEA-COMP:15537"/>
        <dbReference type="Rhea" id="RHEA-COMP:15547"/>
        <dbReference type="ChEBI" id="CHEBI:15378"/>
        <dbReference type="ChEBI" id="CHEBI:29969"/>
        <dbReference type="ChEBI" id="CHEBI:57856"/>
        <dbReference type="ChEBI" id="CHEBI:59789"/>
        <dbReference type="ChEBI" id="CHEBI:61961"/>
        <dbReference type="EC" id="2.1.1.354"/>
    </reaction>
</comment>
<dbReference type="InterPro" id="IPR024657">
    <property type="entry name" value="COMPASS_Set1_N-SET"/>
</dbReference>
<dbReference type="InterPro" id="IPR048669">
    <property type="entry name" value="SET1_RBD"/>
</dbReference>
<dbReference type="InterPro" id="IPR003616">
    <property type="entry name" value="Post-SET_dom"/>
</dbReference>
<evidence type="ECO:0000256" key="8">
    <source>
        <dbReference type="ARBA" id="ARBA00022691"/>
    </source>
</evidence>
<feature type="compositionally biased region" description="Polar residues" evidence="15">
    <location>
        <begin position="80"/>
        <end position="98"/>
    </location>
</feature>
<keyword evidence="9 14" id="KW-0156">Chromatin regulator</keyword>
<comment type="subcellular location">
    <subcellularLocation>
        <location evidence="2">Chromosome</location>
    </subcellularLocation>
    <subcellularLocation>
        <location evidence="1 14">Nucleus</location>
    </subcellularLocation>
</comment>
<dbReference type="Pfam" id="PF00856">
    <property type="entry name" value="SET"/>
    <property type="match status" value="1"/>
</dbReference>
<feature type="domain" description="Post-SET" evidence="17">
    <location>
        <begin position="1052"/>
        <end position="1068"/>
    </location>
</feature>
<dbReference type="SMART" id="SM01291">
    <property type="entry name" value="N-SET"/>
    <property type="match status" value="1"/>
</dbReference>
<dbReference type="Pfam" id="PF11767">
    <property type="entry name" value="SET_assoc"/>
    <property type="match status" value="1"/>
</dbReference>
<dbReference type="EMBL" id="CP064815">
    <property type="protein sequence ID" value="QPG76237.1"/>
    <property type="molecule type" value="Genomic_DNA"/>
</dbReference>
<dbReference type="KEGG" id="bnn:FOA43_003623"/>
<dbReference type="GO" id="GO:0005694">
    <property type="term" value="C:chromosome"/>
    <property type="evidence" value="ECO:0007669"/>
    <property type="project" value="UniProtKB-SubCell"/>
</dbReference>
<dbReference type="SUPFAM" id="SSF54928">
    <property type="entry name" value="RNA-binding domain, RBD"/>
    <property type="match status" value="1"/>
</dbReference>
<dbReference type="Gene3D" id="3.30.70.330">
    <property type="match status" value="1"/>
</dbReference>
<dbReference type="InterPro" id="IPR017111">
    <property type="entry name" value="Set1_fungi"/>
</dbReference>
<organism evidence="18 19">
    <name type="scientific">Eeniella nana</name>
    <name type="common">Yeast</name>
    <name type="synonym">Brettanomyces nanus</name>
    <dbReference type="NCBI Taxonomy" id="13502"/>
    <lineage>
        <taxon>Eukaryota</taxon>
        <taxon>Fungi</taxon>
        <taxon>Dikarya</taxon>
        <taxon>Ascomycota</taxon>
        <taxon>Saccharomycotina</taxon>
        <taxon>Pichiomycetes</taxon>
        <taxon>Pichiales</taxon>
        <taxon>Pichiaceae</taxon>
        <taxon>Brettanomyces</taxon>
    </lineage>
</organism>
<comment type="catalytic activity">
    <reaction evidence="12">
        <text>N(6)-methyl-L-lysyl(4)-[histone H3] + S-adenosyl-L-methionine = N(6),N(6)-dimethyl-L-lysyl(4)-[histone H3] + S-adenosyl-L-homocysteine + H(+)</text>
        <dbReference type="Rhea" id="RHEA:60268"/>
        <dbReference type="Rhea" id="RHEA-COMP:15540"/>
        <dbReference type="Rhea" id="RHEA-COMP:15543"/>
        <dbReference type="ChEBI" id="CHEBI:15378"/>
        <dbReference type="ChEBI" id="CHEBI:57856"/>
        <dbReference type="ChEBI" id="CHEBI:59789"/>
        <dbReference type="ChEBI" id="CHEBI:61929"/>
        <dbReference type="ChEBI" id="CHEBI:61976"/>
    </reaction>
</comment>
<evidence type="ECO:0000256" key="11">
    <source>
        <dbReference type="ARBA" id="ARBA00047571"/>
    </source>
</evidence>
<dbReference type="AlphaFoldDB" id="A0A875RWD2"/>
<dbReference type="PANTHER" id="PTHR45814:SF2">
    <property type="entry name" value="HISTONE-LYSINE N-METHYLTRANSFERASE SETD1"/>
    <property type="match status" value="1"/>
</dbReference>
<dbReference type="RefSeq" id="XP_038779802.1">
    <property type="nucleotide sequence ID" value="XM_038923874.1"/>
</dbReference>
<dbReference type="GO" id="GO:0003676">
    <property type="term" value="F:nucleic acid binding"/>
    <property type="evidence" value="ECO:0007669"/>
    <property type="project" value="InterPro"/>
</dbReference>
<evidence type="ECO:0000256" key="6">
    <source>
        <dbReference type="ARBA" id="ARBA00022603"/>
    </source>
</evidence>
<dbReference type="Pfam" id="PF11764">
    <property type="entry name" value="N-SET"/>
    <property type="match status" value="1"/>
</dbReference>
<feature type="compositionally biased region" description="Polar residues" evidence="15">
    <location>
        <begin position="37"/>
        <end position="54"/>
    </location>
</feature>
<dbReference type="PIRSF" id="PIRSF037104">
    <property type="entry name" value="Histone_H3-K4_mtfrase_Set1_fun"/>
    <property type="match status" value="1"/>
</dbReference>
<keyword evidence="19" id="KW-1185">Reference proteome</keyword>
<dbReference type="EC" id="2.1.1.354" evidence="3 14"/>
<dbReference type="Proteomes" id="UP000662931">
    <property type="component" value="Chromosome 4"/>
</dbReference>
<dbReference type="InterPro" id="IPR035979">
    <property type="entry name" value="RBD_domain_sf"/>
</dbReference>
<feature type="compositionally biased region" description="Acidic residues" evidence="15">
    <location>
        <begin position="642"/>
        <end position="667"/>
    </location>
</feature>
<keyword evidence="8 14" id="KW-0949">S-adenosyl-L-methionine</keyword>
<feature type="compositionally biased region" description="Polar residues" evidence="15">
    <location>
        <begin position="878"/>
        <end position="888"/>
    </location>
</feature>
<evidence type="ECO:0000259" key="17">
    <source>
        <dbReference type="PROSITE" id="PS50868"/>
    </source>
</evidence>
<evidence type="ECO:0000256" key="15">
    <source>
        <dbReference type="SAM" id="MobiDB-lite"/>
    </source>
</evidence>
<keyword evidence="10 14" id="KW-0539">Nucleus</keyword>
<keyword evidence="7 14" id="KW-0808">Transferase</keyword>
<feature type="region of interest" description="Disordered" evidence="15">
    <location>
        <begin position="80"/>
        <end position="102"/>
    </location>
</feature>
<dbReference type="GO" id="GO:0140999">
    <property type="term" value="F:histone H3K4 trimethyltransferase activity"/>
    <property type="evidence" value="ECO:0007669"/>
    <property type="project" value="UniProtKB-EC"/>
</dbReference>
<gene>
    <name evidence="18" type="ORF">FOA43_003623</name>
</gene>
<dbReference type="GeneID" id="62197023"/>
<sequence>MVYRESRYYYSDRYRGDGSSRYNDDAHSGRPSRPRGPNNSNSISPTDDISLLPNNQSSAVQGYRDLHKHDYYTPISQRSSTYSLDMSRTGTEENSTLSHEVDRYDYDNKLSRKESYEQGTPLPKDYNYTDIPEQNHSSIKIAEAGRPSSQSVKSFKLVIKKQDGRPANSNGKLPPSVLEPIKAFSRDVHDPRLNGDIGYEKGRSKTLHKKIDSLIPVHYTYDKKHSVGPKPSGELVIWNFPPTTSIMIIKNYFIPFGDVREVHGVDDPRTAVPLGVCLLLFDGDPTIAHEAASKAVSSTNNILSVGGQAIKCGVNIGNKLYHEIFDRVMEDKKEKEMKEGREMERKRDLELKRQREKAVERKAQNVLHKDPERESKAEMTSTVNTMNAGLINLSIHDRHIKPFSSADLPPGFLKFIAGRPFIWIPDQYVNTRNVGSSTIRKIVAAYNCDRILTHRTGFYVVFDRLDDAQKCFDTEDGKKVMRYRMLMTFYVPDDMMLHTRIGDEISAVGQSKAYLLGELRNYLLKDLREKVIGPKVLNIIGTDRYRSHIDAYKKLIAKRKENEIMKQQAKLEHEKVEDDMISKLPIGLAPVRVNHQSADIASLTSFRRKRNGNNSKIIHRLPRKRYITKRNAMPMSHVLNESDGEDNDEDDEDDEDGEEDEESEDIEATIPAVEDKSAKRKLEDVVQIGKRRKVKDSSISSSEEEMKAVLSSQPTSPENEVSAALKSEYFGVDERYRPVLGSPIPVCKDKLDVTSPNLDWIQNIIRDDEDLKLFRTFSQHIASASTIVKDVRYLCWKKKHEKETEDKLLGDSEKRQNEGLSDFINEVVNNNELRSSTGCFRTTGYRKIPDRLKTDYLPYRRRIKKPLSTIENEDDNDSTAQSSSVHSSRVNRAISRRFAAGISAQKQMLGSESDLLELNQLLKRQKPVQFARSAIHNWGLYALEPIAVKEMIIEYVGERIRQKVAEVREKRYLKSGIGSSYLFRVDDNTVIDASKKGGIARFINHCCDPSCTAKIIKVDGKKRIVIYALKDIAANEELTYNYKFEKETNPEERIPCLCGAPNCKGYLN</sequence>
<feature type="region of interest" description="Disordered" evidence="15">
    <location>
        <begin position="13"/>
        <end position="54"/>
    </location>
</feature>
<evidence type="ECO:0000256" key="7">
    <source>
        <dbReference type="ARBA" id="ARBA00022679"/>
    </source>
</evidence>
<dbReference type="InterPro" id="IPR001214">
    <property type="entry name" value="SET_dom"/>
</dbReference>
<evidence type="ECO:0000256" key="5">
    <source>
        <dbReference type="ARBA" id="ARBA00022454"/>
    </source>
</evidence>
<dbReference type="PROSITE" id="PS51572">
    <property type="entry name" value="SAM_MT43_1"/>
    <property type="match status" value="1"/>
</dbReference>
<dbReference type="SMART" id="SM00317">
    <property type="entry name" value="SET"/>
    <property type="match status" value="1"/>
</dbReference>
<evidence type="ECO:0000256" key="13">
    <source>
        <dbReference type="ARBA" id="ARBA00049129"/>
    </source>
</evidence>
<dbReference type="InterPro" id="IPR046341">
    <property type="entry name" value="SET_dom_sf"/>
</dbReference>
<proteinExistence type="predicted"/>
<dbReference type="GO" id="GO:0048188">
    <property type="term" value="C:Set1C/COMPASS complex"/>
    <property type="evidence" value="ECO:0007669"/>
    <property type="project" value="InterPro"/>
</dbReference>
<keyword evidence="6 14" id="KW-0489">Methyltransferase</keyword>
<evidence type="ECO:0000256" key="9">
    <source>
        <dbReference type="ARBA" id="ARBA00022853"/>
    </source>
</evidence>
<protein>
    <recommendedName>
        <fullName evidence="4 14">Histone-lysine N-methyltransferase, H3 lysine-4 specific</fullName>
        <ecNumber evidence="3 14">2.1.1.354</ecNumber>
    </recommendedName>
</protein>
<feature type="region of interest" description="Disordered" evidence="15">
    <location>
        <begin position="693"/>
        <end position="720"/>
    </location>
</feature>
<feature type="region of interest" description="Disordered" evidence="15">
    <location>
        <begin position="629"/>
        <end position="679"/>
    </location>
</feature>
<dbReference type="PROSITE" id="PS50868">
    <property type="entry name" value="POST_SET"/>
    <property type="match status" value="1"/>
</dbReference>
<feature type="region of interest" description="Disordered" evidence="15">
    <location>
        <begin position="867"/>
        <end position="888"/>
    </location>
</feature>
<evidence type="ECO:0000256" key="3">
    <source>
        <dbReference type="ARBA" id="ARBA00012182"/>
    </source>
</evidence>
<feature type="domain" description="SET" evidence="16">
    <location>
        <begin position="926"/>
        <end position="1043"/>
    </location>
</feature>
<evidence type="ECO:0000256" key="1">
    <source>
        <dbReference type="ARBA" id="ARBA00004123"/>
    </source>
</evidence>
<evidence type="ECO:0000256" key="2">
    <source>
        <dbReference type="ARBA" id="ARBA00004286"/>
    </source>
</evidence>
<evidence type="ECO:0000256" key="14">
    <source>
        <dbReference type="PIRNR" id="PIRNR037104"/>
    </source>
</evidence>
<feature type="compositionally biased region" description="Basic and acidic residues" evidence="15">
    <location>
        <begin position="13"/>
        <end position="28"/>
    </location>
</feature>
<evidence type="ECO:0000259" key="16">
    <source>
        <dbReference type="PROSITE" id="PS50280"/>
    </source>
</evidence>
<comment type="function">
    <text evidence="14">Catalytic component of the COMPASS (Set1C) complex that specifically mono-, di- and trimethylates histone H3 to form H3K4me1/2/3. COMPASS recognizes ubiquitinated H2B on one face of the nucleosome which stimulates the methylation of H3 on the opposing face.</text>
</comment>
<dbReference type="OrthoDB" id="308383at2759"/>
<keyword evidence="5 14" id="KW-0158">Chromosome</keyword>
<evidence type="ECO:0000313" key="19">
    <source>
        <dbReference type="Proteomes" id="UP000662931"/>
    </source>
</evidence>
<dbReference type="SMART" id="SM00508">
    <property type="entry name" value="PostSET"/>
    <property type="match status" value="1"/>
</dbReference>
<dbReference type="GO" id="GO:0032259">
    <property type="term" value="P:methylation"/>
    <property type="evidence" value="ECO:0007669"/>
    <property type="project" value="UniProtKB-KW"/>
</dbReference>